<keyword evidence="1" id="KW-0472">Membrane</keyword>
<dbReference type="Proteomes" id="UP001598019">
    <property type="component" value="Unassembled WGS sequence"/>
</dbReference>
<dbReference type="GO" id="GO:0016757">
    <property type="term" value="F:glycosyltransferase activity"/>
    <property type="evidence" value="ECO:0007669"/>
    <property type="project" value="UniProtKB-KW"/>
</dbReference>
<feature type="domain" description="Glycosyltransferase 2-like" evidence="2">
    <location>
        <begin position="8"/>
        <end position="125"/>
    </location>
</feature>
<dbReference type="InterPro" id="IPR001173">
    <property type="entry name" value="Glyco_trans_2-like"/>
</dbReference>
<accession>A0ABW6DM91</accession>
<keyword evidence="1" id="KW-0812">Transmembrane</keyword>
<dbReference type="PANTHER" id="PTHR22916">
    <property type="entry name" value="GLYCOSYLTRANSFERASE"/>
    <property type="match status" value="1"/>
</dbReference>
<protein>
    <submittedName>
        <fullName evidence="3">Glycosyltransferase family 2 protein</fullName>
        <ecNumber evidence="3">2.4.-.-</ecNumber>
    </submittedName>
</protein>
<keyword evidence="3" id="KW-0808">Transferase</keyword>
<name>A0ABW6DM91_9BACT</name>
<dbReference type="Gene3D" id="3.90.550.10">
    <property type="entry name" value="Spore Coat Polysaccharide Biosynthesis Protein SpsA, Chain A"/>
    <property type="match status" value="1"/>
</dbReference>
<keyword evidence="3" id="KW-0328">Glycosyltransferase</keyword>
<dbReference type="SUPFAM" id="SSF53448">
    <property type="entry name" value="Nucleotide-diphospho-sugar transferases"/>
    <property type="match status" value="1"/>
</dbReference>
<keyword evidence="1" id="KW-1133">Transmembrane helix</keyword>
<dbReference type="EC" id="2.4.-.-" evidence="3"/>
<dbReference type="CDD" id="cd00761">
    <property type="entry name" value="Glyco_tranf_GTA_type"/>
    <property type="match status" value="1"/>
</dbReference>
<evidence type="ECO:0000313" key="4">
    <source>
        <dbReference type="Proteomes" id="UP001598019"/>
    </source>
</evidence>
<sequence length="305" mass="36072">MQKQILLSICIPTYNRSKALRGNLNELFKQVYDKGLPVEIIISDNNSLDNTREIVDEFIIRGMQIRYIRNSTNIGMDGNFAQCYKSAIGKYILVLGDDDYLIDGMLEKLLFKLVDQDYGLIHLNTRGGDEISDIVFCDSELFLKEVSYWITYITSNIVNKKYIENYCFDLYHGTFLTIVPLYLTATINSQKNLLVNERVFSDGKDVRSNGGYNFFQVFVENYLCIWENYVFDNKISLKLYLWIKKDIFKKYILYNAFNLLIKKNESNYDLKGAFSIIYRRYFGHLYFYYYFTFYALKVLIRKIVK</sequence>
<evidence type="ECO:0000256" key="1">
    <source>
        <dbReference type="SAM" id="Phobius"/>
    </source>
</evidence>
<dbReference type="InterPro" id="IPR029044">
    <property type="entry name" value="Nucleotide-diphossugar_trans"/>
</dbReference>
<feature type="transmembrane region" description="Helical" evidence="1">
    <location>
        <begin position="281"/>
        <end position="300"/>
    </location>
</feature>
<dbReference type="RefSeq" id="WP_377980999.1">
    <property type="nucleotide sequence ID" value="NZ_JBBKXX010000002.1"/>
</dbReference>
<reference evidence="3 4" key="1">
    <citation type="submission" date="2024-03" db="EMBL/GenBank/DDBJ databases">
        <title>Aquirufa genome sequencing.</title>
        <authorList>
            <person name="Pitt A."/>
            <person name="Hahn M.W."/>
        </authorList>
    </citation>
    <scope>NUCLEOTIDE SEQUENCE [LARGE SCALE GENOMIC DNA]</scope>
    <source>
        <strain evidence="3 4">HETE-83D</strain>
    </source>
</reference>
<proteinExistence type="predicted"/>
<keyword evidence="4" id="KW-1185">Reference proteome</keyword>
<evidence type="ECO:0000259" key="2">
    <source>
        <dbReference type="Pfam" id="PF00535"/>
    </source>
</evidence>
<dbReference type="Pfam" id="PF00535">
    <property type="entry name" value="Glycos_transf_2"/>
    <property type="match status" value="1"/>
</dbReference>
<evidence type="ECO:0000313" key="3">
    <source>
        <dbReference type="EMBL" id="MFD3408621.1"/>
    </source>
</evidence>
<dbReference type="EMBL" id="JBBKXX010000002">
    <property type="protein sequence ID" value="MFD3408621.1"/>
    <property type="molecule type" value="Genomic_DNA"/>
</dbReference>
<gene>
    <name evidence="3" type="ORF">SKC37_08125</name>
</gene>
<comment type="caution">
    <text evidence="3">The sequence shown here is derived from an EMBL/GenBank/DDBJ whole genome shotgun (WGS) entry which is preliminary data.</text>
</comment>
<organism evidence="3 4">
    <name type="scientific">Aquirufa esocilacus</name>
    <dbReference type="NCBI Taxonomy" id="3096513"/>
    <lineage>
        <taxon>Bacteria</taxon>
        <taxon>Pseudomonadati</taxon>
        <taxon>Bacteroidota</taxon>
        <taxon>Cytophagia</taxon>
        <taxon>Cytophagales</taxon>
        <taxon>Flectobacillaceae</taxon>
        <taxon>Aquirufa</taxon>
    </lineage>
</organism>